<dbReference type="EMBL" id="CAIIXF020000012">
    <property type="protein sequence ID" value="CAH1801520.1"/>
    <property type="molecule type" value="Genomic_DNA"/>
</dbReference>
<keyword evidence="2 4" id="KW-0863">Zinc-finger</keyword>
<dbReference type="AlphaFoldDB" id="A0A8S4Q6E5"/>
<gene>
    <name evidence="6" type="ORF">OFUS_LOCUS25307</name>
</gene>
<dbReference type="Gene3D" id="3.30.40.10">
    <property type="entry name" value="Zinc/RING finger domain, C3HC4 (zinc finger)"/>
    <property type="match status" value="1"/>
</dbReference>
<protein>
    <recommendedName>
        <fullName evidence="5">PHD-type domain-containing protein</fullName>
    </recommendedName>
</protein>
<reference evidence="6" key="1">
    <citation type="submission" date="2022-03" db="EMBL/GenBank/DDBJ databases">
        <authorList>
            <person name="Martin C."/>
        </authorList>
    </citation>
    <scope>NUCLEOTIDE SEQUENCE</scope>
</reference>
<feature type="domain" description="PHD-type" evidence="5">
    <location>
        <begin position="4"/>
        <end position="58"/>
    </location>
</feature>
<dbReference type="SMART" id="SM00249">
    <property type="entry name" value="PHD"/>
    <property type="match status" value="1"/>
</dbReference>
<name>A0A8S4Q6E5_OWEFU</name>
<keyword evidence="1" id="KW-0479">Metal-binding</keyword>
<evidence type="ECO:0000259" key="5">
    <source>
        <dbReference type="PROSITE" id="PS50016"/>
    </source>
</evidence>
<dbReference type="InterPro" id="IPR001965">
    <property type="entry name" value="Znf_PHD"/>
</dbReference>
<evidence type="ECO:0000313" key="7">
    <source>
        <dbReference type="Proteomes" id="UP000749559"/>
    </source>
</evidence>
<dbReference type="GO" id="GO:0008270">
    <property type="term" value="F:zinc ion binding"/>
    <property type="evidence" value="ECO:0007669"/>
    <property type="project" value="UniProtKB-KW"/>
</dbReference>
<evidence type="ECO:0000313" key="6">
    <source>
        <dbReference type="EMBL" id="CAH1801520.1"/>
    </source>
</evidence>
<dbReference type="SUPFAM" id="SSF57903">
    <property type="entry name" value="FYVE/PHD zinc finger"/>
    <property type="match status" value="1"/>
</dbReference>
<evidence type="ECO:0000256" key="3">
    <source>
        <dbReference type="ARBA" id="ARBA00022833"/>
    </source>
</evidence>
<dbReference type="OrthoDB" id="6327744at2759"/>
<keyword evidence="3" id="KW-0862">Zinc</keyword>
<dbReference type="Pfam" id="PF00628">
    <property type="entry name" value="PHD"/>
    <property type="match status" value="1"/>
</dbReference>
<dbReference type="Proteomes" id="UP000749559">
    <property type="component" value="Unassembled WGS sequence"/>
</dbReference>
<keyword evidence="7" id="KW-1185">Reference proteome</keyword>
<feature type="non-terminal residue" evidence="6">
    <location>
        <position position="99"/>
    </location>
</feature>
<dbReference type="InterPro" id="IPR011011">
    <property type="entry name" value="Znf_FYVE_PHD"/>
</dbReference>
<accession>A0A8S4Q6E5</accession>
<sequence length="99" mass="11504">HKLSLYCKCHKHTGGEMIYCDTCLNWFHFSCMKQNLTASDIARLALKESYKCPYCCKKTEIKNNLLGSRTITYYTKQSPRMKNNYLHVGSRTITLASKQ</sequence>
<organism evidence="6 7">
    <name type="scientific">Owenia fusiformis</name>
    <name type="common">Polychaete worm</name>
    <dbReference type="NCBI Taxonomy" id="6347"/>
    <lineage>
        <taxon>Eukaryota</taxon>
        <taxon>Metazoa</taxon>
        <taxon>Spiralia</taxon>
        <taxon>Lophotrochozoa</taxon>
        <taxon>Annelida</taxon>
        <taxon>Polychaeta</taxon>
        <taxon>Sedentaria</taxon>
        <taxon>Canalipalpata</taxon>
        <taxon>Sabellida</taxon>
        <taxon>Oweniida</taxon>
        <taxon>Oweniidae</taxon>
        <taxon>Owenia</taxon>
    </lineage>
</organism>
<dbReference type="PROSITE" id="PS50016">
    <property type="entry name" value="ZF_PHD_2"/>
    <property type="match status" value="1"/>
</dbReference>
<evidence type="ECO:0000256" key="1">
    <source>
        <dbReference type="ARBA" id="ARBA00022723"/>
    </source>
</evidence>
<evidence type="ECO:0000256" key="2">
    <source>
        <dbReference type="ARBA" id="ARBA00022771"/>
    </source>
</evidence>
<proteinExistence type="predicted"/>
<dbReference type="InterPro" id="IPR019787">
    <property type="entry name" value="Znf_PHD-finger"/>
</dbReference>
<evidence type="ECO:0000256" key="4">
    <source>
        <dbReference type="PROSITE-ProRule" id="PRU00146"/>
    </source>
</evidence>
<dbReference type="InterPro" id="IPR013083">
    <property type="entry name" value="Znf_RING/FYVE/PHD"/>
</dbReference>
<comment type="caution">
    <text evidence="6">The sequence shown here is derived from an EMBL/GenBank/DDBJ whole genome shotgun (WGS) entry which is preliminary data.</text>
</comment>
<feature type="non-terminal residue" evidence="6">
    <location>
        <position position="1"/>
    </location>
</feature>
<dbReference type="InterPro" id="IPR019786">
    <property type="entry name" value="Zinc_finger_PHD-type_CS"/>
</dbReference>
<dbReference type="PROSITE" id="PS01359">
    <property type="entry name" value="ZF_PHD_1"/>
    <property type="match status" value="1"/>
</dbReference>